<reference evidence="8" key="1">
    <citation type="submission" date="2019-06" db="EMBL/GenBank/DDBJ databases">
        <authorList>
            <person name="Broberg M."/>
        </authorList>
    </citation>
    <scope>NUCLEOTIDE SEQUENCE [LARGE SCALE GENOMIC DNA]</scope>
</reference>
<evidence type="ECO:0000256" key="5">
    <source>
        <dbReference type="ARBA" id="ARBA00023002"/>
    </source>
</evidence>
<dbReference type="Proteomes" id="UP000775872">
    <property type="component" value="Unassembled WGS sequence"/>
</dbReference>
<dbReference type="OrthoDB" id="48317at2759"/>
<dbReference type="InterPro" id="IPR013149">
    <property type="entry name" value="ADH-like_C"/>
</dbReference>
<dbReference type="SUPFAM" id="SSF51735">
    <property type="entry name" value="NAD(P)-binding Rossmann-fold domains"/>
    <property type="match status" value="1"/>
</dbReference>
<evidence type="ECO:0000256" key="4">
    <source>
        <dbReference type="ARBA" id="ARBA00022857"/>
    </source>
</evidence>
<dbReference type="PANTHER" id="PTHR45348:SF1">
    <property type="entry name" value="TRANS-ENOYL REDUCTASE STHE"/>
    <property type="match status" value="1"/>
</dbReference>
<dbReference type="InterPro" id="IPR020843">
    <property type="entry name" value="ER"/>
</dbReference>
<comment type="caution">
    <text evidence="7">The sequence shown here is derived from an EMBL/GenBank/DDBJ whole genome shotgun (WGS) entry which is preliminary data.</text>
</comment>
<dbReference type="GO" id="GO:0000166">
    <property type="term" value="F:nucleotide binding"/>
    <property type="evidence" value="ECO:0007669"/>
    <property type="project" value="UniProtKB-KW"/>
</dbReference>
<dbReference type="Pfam" id="PF08240">
    <property type="entry name" value="ADH_N"/>
    <property type="match status" value="1"/>
</dbReference>
<keyword evidence="3" id="KW-0547">Nucleotide-binding</keyword>
<evidence type="ECO:0000313" key="8">
    <source>
        <dbReference type="Proteomes" id="UP000775872"/>
    </source>
</evidence>
<gene>
    <name evidence="7" type="ORF">CSOL1703_00016802</name>
</gene>
<dbReference type="InterPro" id="IPR047122">
    <property type="entry name" value="Trans-enoyl_RdTase-like"/>
</dbReference>
<reference evidence="7 8" key="2">
    <citation type="submission" date="2021-10" db="EMBL/GenBank/DDBJ databases">
        <authorList>
            <person name="Piombo E."/>
        </authorList>
    </citation>
    <scope>NUCLEOTIDE SEQUENCE [LARGE SCALE GENOMIC DNA]</scope>
</reference>
<dbReference type="Pfam" id="PF00107">
    <property type="entry name" value="ADH_zinc_N"/>
    <property type="match status" value="1"/>
</dbReference>
<evidence type="ECO:0000256" key="3">
    <source>
        <dbReference type="ARBA" id="ARBA00022741"/>
    </source>
</evidence>
<keyword evidence="5" id="KW-0560">Oxidoreductase</keyword>
<evidence type="ECO:0000313" key="7">
    <source>
        <dbReference type="EMBL" id="CAH0054728.1"/>
    </source>
</evidence>
<dbReference type="Gene3D" id="3.90.180.10">
    <property type="entry name" value="Medium-chain alcohol dehydrogenases, catalytic domain"/>
    <property type="match status" value="1"/>
</dbReference>
<dbReference type="Gene3D" id="3.40.50.720">
    <property type="entry name" value="NAD(P)-binding Rossmann-like Domain"/>
    <property type="match status" value="1"/>
</dbReference>
<dbReference type="AlphaFoldDB" id="A0A9P0EPD9"/>
<sequence>MSPSTTPVIPEFQTAVVANEYGDLVVSHGIQVPVPGPGMLLVKTVAVALNPADVKMTGEMATEGATAGSDSSGVVVAIGADVPADKFSIGDRVCAPHASMDPLAPRHGSFAEYVLTAADFTLKIPDGMPHESAASFGTGVGTIGHALFYSLSIPGHPEMPTSNPEVVLVYGGSTASGTMAIQLIRKSGCIPITTCSPKNFGLVKSYGAKEAFDYHDPGCVDAIKAYTKNELDYALDCHCDASSMEFCYRAIGRAGGHYTTLQPYPEQLHTRKRVKPDWILGSALFGKKINWKPPYDIAADAVLHAFGIEWFGCAQRLLDAGELKAHPVRVGTSTGFHAVVDGLKILKDGEVSGEKLVYRVA</sequence>
<dbReference type="InterPro" id="IPR036291">
    <property type="entry name" value="NAD(P)-bd_dom_sf"/>
</dbReference>
<dbReference type="InterPro" id="IPR011032">
    <property type="entry name" value="GroES-like_sf"/>
</dbReference>
<protein>
    <recommendedName>
        <fullName evidence="6">Enoyl reductase (ER) domain-containing protein</fullName>
    </recommendedName>
</protein>
<dbReference type="SMART" id="SM00829">
    <property type="entry name" value="PKS_ER"/>
    <property type="match status" value="1"/>
</dbReference>
<feature type="domain" description="Enoyl reductase (ER)" evidence="6">
    <location>
        <begin position="22"/>
        <end position="357"/>
    </location>
</feature>
<comment type="subunit">
    <text evidence="2">Monomer.</text>
</comment>
<dbReference type="GO" id="GO:0016651">
    <property type="term" value="F:oxidoreductase activity, acting on NAD(P)H"/>
    <property type="evidence" value="ECO:0007669"/>
    <property type="project" value="InterPro"/>
</dbReference>
<proteinExistence type="inferred from homology"/>
<keyword evidence="4" id="KW-0521">NADP</keyword>
<dbReference type="EMBL" id="CABFOC020000051">
    <property type="protein sequence ID" value="CAH0054728.1"/>
    <property type="molecule type" value="Genomic_DNA"/>
</dbReference>
<evidence type="ECO:0000256" key="2">
    <source>
        <dbReference type="ARBA" id="ARBA00011245"/>
    </source>
</evidence>
<dbReference type="PANTHER" id="PTHR45348">
    <property type="entry name" value="HYPOTHETICAL OXIDOREDUCTASE (EUROFUNG)"/>
    <property type="match status" value="1"/>
</dbReference>
<dbReference type="InterPro" id="IPR013154">
    <property type="entry name" value="ADH-like_N"/>
</dbReference>
<organism evidence="7 8">
    <name type="scientific">Clonostachys solani</name>
    <dbReference type="NCBI Taxonomy" id="160281"/>
    <lineage>
        <taxon>Eukaryota</taxon>
        <taxon>Fungi</taxon>
        <taxon>Dikarya</taxon>
        <taxon>Ascomycota</taxon>
        <taxon>Pezizomycotina</taxon>
        <taxon>Sordariomycetes</taxon>
        <taxon>Hypocreomycetidae</taxon>
        <taxon>Hypocreales</taxon>
        <taxon>Bionectriaceae</taxon>
        <taxon>Clonostachys</taxon>
    </lineage>
</organism>
<evidence type="ECO:0000256" key="1">
    <source>
        <dbReference type="ARBA" id="ARBA00008072"/>
    </source>
</evidence>
<name>A0A9P0EPD9_9HYPO</name>
<comment type="similarity">
    <text evidence="1">Belongs to the zinc-containing alcohol dehydrogenase family.</text>
</comment>
<accession>A0A9P0EPD9</accession>
<keyword evidence="8" id="KW-1185">Reference proteome</keyword>
<dbReference type="SUPFAM" id="SSF50129">
    <property type="entry name" value="GroES-like"/>
    <property type="match status" value="1"/>
</dbReference>
<evidence type="ECO:0000259" key="6">
    <source>
        <dbReference type="SMART" id="SM00829"/>
    </source>
</evidence>
<dbReference type="CDD" id="cd08249">
    <property type="entry name" value="enoyl_reductase_like"/>
    <property type="match status" value="1"/>
</dbReference>